<dbReference type="InterPro" id="IPR035901">
    <property type="entry name" value="GIY-YIG_endonuc_sf"/>
</dbReference>
<dbReference type="EMBL" id="JACDQQ010000729">
    <property type="protein sequence ID" value="MBA0084827.1"/>
    <property type="molecule type" value="Genomic_DNA"/>
</dbReference>
<keyword evidence="1" id="KW-0255">Endonuclease</keyword>
<protein>
    <submittedName>
        <fullName evidence="1">Endonuclease</fullName>
    </submittedName>
</protein>
<name>A0A7V8SWN7_9BACT</name>
<gene>
    <name evidence="1" type="ORF">HRJ53_07520</name>
</gene>
<dbReference type="AlphaFoldDB" id="A0A7V8SWN7"/>
<comment type="caution">
    <text evidence="1">The sequence shown here is derived from an EMBL/GenBank/DDBJ whole genome shotgun (WGS) entry which is preliminary data.</text>
</comment>
<keyword evidence="1" id="KW-0540">Nuclease</keyword>
<evidence type="ECO:0000313" key="2">
    <source>
        <dbReference type="Proteomes" id="UP000567293"/>
    </source>
</evidence>
<sequence>MNAHTKGTCYLLQFERPYRHARHYLGWTVDLAARLDEHLAGTGGRLLEVITAEGIGFSCVRTWPNTTLADERRLKNRHRPKLCPVCNPLGAKGVSRCQT</sequence>
<dbReference type="Proteomes" id="UP000567293">
    <property type="component" value="Unassembled WGS sequence"/>
</dbReference>
<dbReference type="GO" id="GO:0004519">
    <property type="term" value="F:endonuclease activity"/>
    <property type="evidence" value="ECO:0007669"/>
    <property type="project" value="UniProtKB-KW"/>
</dbReference>
<dbReference type="Gene3D" id="3.40.1440.10">
    <property type="entry name" value="GIY-YIG endonuclease"/>
    <property type="match status" value="1"/>
</dbReference>
<organism evidence="1 2">
    <name type="scientific">Candidatus Acidiferrum panamense</name>
    <dbReference type="NCBI Taxonomy" id="2741543"/>
    <lineage>
        <taxon>Bacteria</taxon>
        <taxon>Pseudomonadati</taxon>
        <taxon>Acidobacteriota</taxon>
        <taxon>Terriglobia</taxon>
        <taxon>Candidatus Acidiferrales</taxon>
        <taxon>Candidatus Acidiferrum</taxon>
    </lineage>
</organism>
<keyword evidence="1" id="KW-0378">Hydrolase</keyword>
<accession>A0A7V8SWN7</accession>
<proteinExistence type="predicted"/>
<reference evidence="1" key="1">
    <citation type="submission" date="2020-06" db="EMBL/GenBank/DDBJ databases">
        <title>Legume-microbial interactions unlock mineral nutrients during tropical forest succession.</title>
        <authorList>
            <person name="Epihov D.Z."/>
        </authorList>
    </citation>
    <scope>NUCLEOTIDE SEQUENCE [LARGE SCALE GENOMIC DNA]</scope>
    <source>
        <strain evidence="1">Pan2503</strain>
    </source>
</reference>
<keyword evidence="2" id="KW-1185">Reference proteome</keyword>
<evidence type="ECO:0000313" key="1">
    <source>
        <dbReference type="EMBL" id="MBA0084827.1"/>
    </source>
</evidence>